<feature type="region of interest" description="Disordered" evidence="1">
    <location>
        <begin position="303"/>
        <end position="357"/>
    </location>
</feature>
<organism evidence="2 3">
    <name type="scientific">Hevea brasiliensis</name>
    <name type="common">Para rubber tree</name>
    <name type="synonym">Siphonia brasiliensis</name>
    <dbReference type="NCBI Taxonomy" id="3981"/>
    <lineage>
        <taxon>Eukaryota</taxon>
        <taxon>Viridiplantae</taxon>
        <taxon>Streptophyta</taxon>
        <taxon>Embryophyta</taxon>
        <taxon>Tracheophyta</taxon>
        <taxon>Spermatophyta</taxon>
        <taxon>Magnoliopsida</taxon>
        <taxon>eudicotyledons</taxon>
        <taxon>Gunneridae</taxon>
        <taxon>Pentapetalae</taxon>
        <taxon>rosids</taxon>
        <taxon>fabids</taxon>
        <taxon>Malpighiales</taxon>
        <taxon>Euphorbiaceae</taxon>
        <taxon>Crotonoideae</taxon>
        <taxon>Micrandreae</taxon>
        <taxon>Hevea</taxon>
    </lineage>
</organism>
<reference evidence="2" key="1">
    <citation type="journal article" date="2023" name="Plant Biotechnol. J.">
        <title>Chromosome-level wild Hevea brasiliensis genome provides new tools for genomic-assisted breeding and valuable loci to elevate rubber yield.</title>
        <authorList>
            <person name="Cheng H."/>
            <person name="Song X."/>
            <person name="Hu Y."/>
            <person name="Wu T."/>
            <person name="Yang Q."/>
            <person name="An Z."/>
            <person name="Feng S."/>
            <person name="Deng Z."/>
            <person name="Wu W."/>
            <person name="Zeng X."/>
            <person name="Tu M."/>
            <person name="Wang X."/>
            <person name="Huang H."/>
        </authorList>
    </citation>
    <scope>NUCLEOTIDE SEQUENCE</scope>
    <source>
        <strain evidence="2">MT/VB/25A 57/8</strain>
    </source>
</reference>
<evidence type="ECO:0000256" key="1">
    <source>
        <dbReference type="SAM" id="MobiDB-lite"/>
    </source>
</evidence>
<evidence type="ECO:0000313" key="2">
    <source>
        <dbReference type="EMBL" id="KAJ9181619.1"/>
    </source>
</evidence>
<feature type="compositionally biased region" description="Polar residues" evidence="1">
    <location>
        <begin position="391"/>
        <end position="400"/>
    </location>
</feature>
<dbReference type="PANTHER" id="PTHR33737:SF2">
    <property type="entry name" value="OS12G0102700 PROTEIN"/>
    <property type="match status" value="1"/>
</dbReference>
<feature type="compositionally biased region" description="Low complexity" evidence="1">
    <location>
        <begin position="324"/>
        <end position="357"/>
    </location>
</feature>
<feature type="region of interest" description="Disordered" evidence="1">
    <location>
        <begin position="424"/>
        <end position="445"/>
    </location>
</feature>
<feature type="region of interest" description="Disordered" evidence="1">
    <location>
        <begin position="525"/>
        <end position="545"/>
    </location>
</feature>
<accession>A0ABQ9MMU9</accession>
<comment type="caution">
    <text evidence="2">The sequence shown here is derived from an EMBL/GenBank/DDBJ whole genome shotgun (WGS) entry which is preliminary data.</text>
</comment>
<protein>
    <recommendedName>
        <fullName evidence="4">DUF3741 domain-containing protein</fullName>
    </recommendedName>
</protein>
<gene>
    <name evidence="2" type="ORF">P3X46_009732</name>
</gene>
<name>A0ABQ9MMU9_HEVBR</name>
<sequence length="803" mass="86230">MSGPEENLVLEDKMLSLLDVCFEDDCLYNSPSRDHQFPHFPDKQTEHETVQMVGLDEPENSLEGGEQATQPFELAEQEKTRKNEKYNLRKSLAWDSAFFTSAGVLEPEELSTIIGGTEKGGKNHILLGIEEDIHRSTDSISTFATDNSTLGTLEDDLFGDIRASIQKSSKGSNAAVSHGKAGSGVNEGQLIKSSEKVDIVVQKKLKTKAAPRKLTVAIKGSGKLANQVSPTPQASKCGLMNEESTSSVRKPPNRAGRVSPILTTATKRASLGANHVKMEKDSAKYSTGHSDKPKNLTVAVRGAKPPYMGGSRNTVPKPTLPFKSSLQSSMASKSELRTSSSTIDSLGSLSSDGSSRCSLYSEKRKIDSKTGNHFSTVSTVKSTLKTESRSKNQSMSPRISPSVTKAKFFASISPASSISEWSLESMSPTSTLNKRTNSSRPSLDTRLCSDAYDNGDASQVLDSQNHSSDKCSVGHGTQVIGLPSECGKRVSTGSGAVVRPDSIKPSGLRMPSPKIGFFDGVRSEVRTPSGRNQSHPAVPRGLPRYGVENVSPSGRSNEAKLGKLQPIALAVRGTKASAQQNASEIKPRPPLPLQAPPGNASKVCSASRNGKYCPGMPLKVQSRISPGNGRQDNLKAEKIAPKDCDTTINNPDIRNESLHKNKMSPQSENKGPVKDADFTRIIGGLGVTCNLSSVSEAENIIMSQKVGENAAYGQKKILGLLSNINEKGKTCFEDQVDHLASQVGAMDIHREIQQKPVLDSCSLHQVNESRAVKTSAQEEFAKLLMPSSALTPTKGVKVEIYEN</sequence>
<evidence type="ECO:0000313" key="3">
    <source>
        <dbReference type="Proteomes" id="UP001174677"/>
    </source>
</evidence>
<feature type="compositionally biased region" description="Polar residues" evidence="1">
    <location>
        <begin position="429"/>
        <end position="442"/>
    </location>
</feature>
<dbReference type="EMBL" id="JARPOI010000005">
    <property type="protein sequence ID" value="KAJ9181619.1"/>
    <property type="molecule type" value="Genomic_DNA"/>
</dbReference>
<dbReference type="InterPro" id="IPR045882">
    <property type="entry name" value="GPT1/2"/>
</dbReference>
<evidence type="ECO:0008006" key="4">
    <source>
        <dbReference type="Google" id="ProtNLM"/>
    </source>
</evidence>
<keyword evidence="3" id="KW-1185">Reference proteome</keyword>
<feature type="region of interest" description="Disordered" evidence="1">
    <location>
        <begin position="579"/>
        <end position="603"/>
    </location>
</feature>
<feature type="region of interest" description="Disordered" evidence="1">
    <location>
        <begin position="226"/>
        <end position="257"/>
    </location>
</feature>
<feature type="region of interest" description="Disordered" evidence="1">
    <location>
        <begin position="378"/>
        <end position="400"/>
    </location>
</feature>
<dbReference type="Proteomes" id="UP001174677">
    <property type="component" value="Chromosome 5"/>
</dbReference>
<feature type="region of interest" description="Disordered" evidence="1">
    <location>
        <begin position="643"/>
        <end position="674"/>
    </location>
</feature>
<feature type="region of interest" description="Disordered" evidence="1">
    <location>
        <begin position="488"/>
        <end position="511"/>
    </location>
</feature>
<dbReference type="PANTHER" id="PTHR33737">
    <property type="entry name" value="OS05G0121800 PROTEIN"/>
    <property type="match status" value="1"/>
</dbReference>
<proteinExistence type="predicted"/>